<proteinExistence type="predicted"/>
<evidence type="ECO:0000313" key="2">
    <source>
        <dbReference type="Proteomes" id="UP000181951"/>
    </source>
</evidence>
<gene>
    <name evidence="1" type="ORF">SAMN05216267_10322</name>
</gene>
<name>A0A1H8QYA8_9ACTN</name>
<dbReference type="EMBL" id="FODD01000032">
    <property type="protein sequence ID" value="SEO59175.1"/>
    <property type="molecule type" value="Genomic_DNA"/>
</dbReference>
<dbReference type="AlphaFoldDB" id="A0A1H8QYA8"/>
<accession>A0A1H8QYA8</accession>
<keyword evidence="2" id="KW-1185">Reference proteome</keyword>
<reference evidence="1 2" key="1">
    <citation type="submission" date="2016-10" db="EMBL/GenBank/DDBJ databases">
        <authorList>
            <person name="de Groot N.N."/>
        </authorList>
    </citation>
    <scope>NUCLEOTIDE SEQUENCE [LARGE SCALE GENOMIC DNA]</scope>
    <source>
        <strain evidence="1 2">CGMCC 4.2026</strain>
    </source>
</reference>
<protein>
    <submittedName>
        <fullName evidence="1">Uncharacterized protein</fullName>
    </submittedName>
</protein>
<sequence>MRTAWGGPVWRDDAGLWAWIRGTGPRQRRQAAYCALRRVQGPLAGIAMPEEWGVDPAVLARLLGAGAGRLDGGADGELATAIADLRSTPLFASEVEPEVAESFQLDALSAWLTFADVLGAMGEEDTERIVRLARELAVYLDDVMEASLIVVPGDGARARYLAEVGDGPRAYGLGYFGTRNLEVEAACHEAIASAGPEAEALDPAAVRRCMAVCDGFSSELTSALRAFAET</sequence>
<dbReference type="Proteomes" id="UP000181951">
    <property type="component" value="Unassembled WGS sequence"/>
</dbReference>
<evidence type="ECO:0000313" key="1">
    <source>
        <dbReference type="EMBL" id="SEO59175.1"/>
    </source>
</evidence>
<organism evidence="1 2">
    <name type="scientific">Actinacidiphila rubida</name>
    <dbReference type="NCBI Taxonomy" id="310780"/>
    <lineage>
        <taxon>Bacteria</taxon>
        <taxon>Bacillati</taxon>
        <taxon>Actinomycetota</taxon>
        <taxon>Actinomycetes</taxon>
        <taxon>Kitasatosporales</taxon>
        <taxon>Streptomycetaceae</taxon>
        <taxon>Actinacidiphila</taxon>
    </lineage>
</organism>